<dbReference type="Proteomes" id="UP001652625">
    <property type="component" value="Chromosome 01"/>
</dbReference>
<reference evidence="2" key="2">
    <citation type="submission" date="2025-08" db="UniProtKB">
        <authorList>
            <consortium name="RefSeq"/>
        </authorList>
    </citation>
    <scope>IDENTIFICATION</scope>
</reference>
<protein>
    <submittedName>
        <fullName evidence="2">Uncharacterized protein LOC136074468</fullName>
    </submittedName>
</protein>
<dbReference type="GeneID" id="136074468"/>
<keyword evidence="1" id="KW-1185">Reference proteome</keyword>
<organism evidence="1 2">
    <name type="scientific">Hydra vulgaris</name>
    <name type="common">Hydra</name>
    <name type="synonym">Hydra attenuata</name>
    <dbReference type="NCBI Taxonomy" id="6087"/>
    <lineage>
        <taxon>Eukaryota</taxon>
        <taxon>Metazoa</taxon>
        <taxon>Cnidaria</taxon>
        <taxon>Hydrozoa</taxon>
        <taxon>Hydroidolina</taxon>
        <taxon>Anthoathecata</taxon>
        <taxon>Aplanulata</taxon>
        <taxon>Hydridae</taxon>
        <taxon>Hydra</taxon>
    </lineage>
</organism>
<evidence type="ECO:0000313" key="1">
    <source>
        <dbReference type="Proteomes" id="UP001652625"/>
    </source>
</evidence>
<dbReference type="PANTHER" id="PTHR47510:SF3">
    <property type="entry name" value="ENDO_EXONUCLEASE_PHOSPHATASE DOMAIN-CONTAINING PROTEIN"/>
    <property type="match status" value="1"/>
</dbReference>
<accession>A0ABM4B248</accession>
<proteinExistence type="predicted"/>
<sequence>MCIAEFNNFYLQTLTEKVSIENKDIIFLGDFNINLLNYDSSNDVSDFLDSMCSYSLFPFITQPTRITPQSKSLIDNIFLNFYKPNLISGNLTFSLADHLIQFIAIPSRKFEKIHLKIHRRCFKNFNKKLFLEQLKVTDWDPVIQEENKNINNSTTNFLEIIKKLLDYHAPFKLTTKEKQKTLSKPWITSRIIKSIKIKNKIHKKFIKCKNQKLKLEYFQRFKSYRNQINNLIRYSKKLYYSKYFNETVNNLRNTWKGIKSIINLKSKNHNVLDNLTINNKNITDKKIIANTLNEYFSTIAEKFASNIIPPRNDFSYYLKNCNPTSFFISPVTPQEIIDYISMMNPKKGIGPNSIPSKILILASQELSYPLSVIINESFKSGIYPDSFKLAKVIPIFKNGSKQDHYQTLAN</sequence>
<reference evidence="1" key="1">
    <citation type="submission" date="2025-05" db="UniProtKB">
        <authorList>
            <consortium name="RefSeq"/>
        </authorList>
    </citation>
    <scope>NUCLEOTIDE SEQUENCE [LARGE SCALE GENOMIC DNA]</scope>
</reference>
<evidence type="ECO:0000313" key="2">
    <source>
        <dbReference type="RefSeq" id="XP_065642863.1"/>
    </source>
</evidence>
<dbReference type="PANTHER" id="PTHR47510">
    <property type="entry name" value="REVERSE TRANSCRIPTASE DOMAIN-CONTAINING PROTEIN"/>
    <property type="match status" value="1"/>
</dbReference>
<dbReference type="RefSeq" id="XP_065642863.1">
    <property type="nucleotide sequence ID" value="XM_065786791.1"/>
</dbReference>
<name>A0ABM4B248_HYDVU</name>
<gene>
    <name evidence="2" type="primary">LOC136074468</name>
</gene>